<keyword evidence="10" id="KW-1185">Reference proteome</keyword>
<dbReference type="PANTHER" id="PTHR31759:SF1">
    <property type="entry name" value="COILED-COIL DOMAIN-CONTAINING PROTEIN 167"/>
    <property type="match status" value="1"/>
</dbReference>
<dbReference type="GO" id="GO:0016020">
    <property type="term" value="C:membrane"/>
    <property type="evidence" value="ECO:0007669"/>
    <property type="project" value="UniProtKB-SubCell"/>
</dbReference>
<keyword evidence="4 8" id="KW-1133">Transmembrane helix</keyword>
<proteinExistence type="predicted"/>
<evidence type="ECO:0000256" key="7">
    <source>
        <dbReference type="SAM" id="Coils"/>
    </source>
</evidence>
<evidence type="ECO:0000256" key="1">
    <source>
        <dbReference type="ARBA" id="ARBA00004167"/>
    </source>
</evidence>
<evidence type="ECO:0000256" key="8">
    <source>
        <dbReference type="SAM" id="Phobius"/>
    </source>
</evidence>
<dbReference type="InterPro" id="IPR028194">
    <property type="entry name" value="CC167"/>
</dbReference>
<comment type="caution">
    <text evidence="9">The sequence shown here is derived from an EMBL/GenBank/DDBJ whole genome shotgun (WGS) entry which is preliminary data.</text>
</comment>
<sequence>MTKRKCSIISEIEKLEASLKTWHHKVEVLEGNLKSRYMSVEEREKLEKELADVKSILSRNQAELQTLHKENSKTFAFAVLIMFFAFLGYGIYVMLTNTASR</sequence>
<protein>
    <recommendedName>
        <fullName evidence="2">Coiled-coil domain-containing protein 167</fullName>
    </recommendedName>
</protein>
<evidence type="ECO:0000313" key="9">
    <source>
        <dbReference type="EMBL" id="KAJ9575842.1"/>
    </source>
</evidence>
<dbReference type="Proteomes" id="UP001233999">
    <property type="component" value="Unassembled WGS sequence"/>
</dbReference>
<reference evidence="9" key="2">
    <citation type="submission" date="2023-05" db="EMBL/GenBank/DDBJ databases">
        <authorList>
            <person name="Fouks B."/>
        </authorList>
    </citation>
    <scope>NUCLEOTIDE SEQUENCE</scope>
    <source>
        <strain evidence="9">Stay&amp;Tobe</strain>
        <tissue evidence="9">Testes</tissue>
    </source>
</reference>
<organism evidence="9 10">
    <name type="scientific">Diploptera punctata</name>
    <name type="common">Pacific beetle cockroach</name>
    <dbReference type="NCBI Taxonomy" id="6984"/>
    <lineage>
        <taxon>Eukaryota</taxon>
        <taxon>Metazoa</taxon>
        <taxon>Ecdysozoa</taxon>
        <taxon>Arthropoda</taxon>
        <taxon>Hexapoda</taxon>
        <taxon>Insecta</taxon>
        <taxon>Pterygota</taxon>
        <taxon>Neoptera</taxon>
        <taxon>Polyneoptera</taxon>
        <taxon>Dictyoptera</taxon>
        <taxon>Blattodea</taxon>
        <taxon>Blaberoidea</taxon>
        <taxon>Blaberidae</taxon>
        <taxon>Diplopterinae</taxon>
        <taxon>Diploptera</taxon>
    </lineage>
</organism>
<dbReference type="AlphaFoldDB" id="A0AAD7Z8T8"/>
<evidence type="ECO:0000256" key="6">
    <source>
        <dbReference type="ARBA" id="ARBA00023136"/>
    </source>
</evidence>
<dbReference type="EMBL" id="JASPKZ010009819">
    <property type="protein sequence ID" value="KAJ9575842.1"/>
    <property type="molecule type" value="Genomic_DNA"/>
</dbReference>
<evidence type="ECO:0000256" key="3">
    <source>
        <dbReference type="ARBA" id="ARBA00022692"/>
    </source>
</evidence>
<dbReference type="Pfam" id="PF15188">
    <property type="entry name" value="CCDC-167"/>
    <property type="match status" value="1"/>
</dbReference>
<comment type="subcellular location">
    <subcellularLocation>
        <location evidence="1">Membrane</location>
        <topology evidence="1">Single-pass membrane protein</topology>
    </subcellularLocation>
</comment>
<reference evidence="9" key="1">
    <citation type="journal article" date="2023" name="IScience">
        <title>Live-bearing cockroach genome reveals convergent evolutionary mechanisms linked to viviparity in insects and beyond.</title>
        <authorList>
            <person name="Fouks B."/>
            <person name="Harrison M.C."/>
            <person name="Mikhailova A.A."/>
            <person name="Marchal E."/>
            <person name="English S."/>
            <person name="Carruthers M."/>
            <person name="Jennings E.C."/>
            <person name="Chiamaka E.L."/>
            <person name="Frigard R.A."/>
            <person name="Pippel M."/>
            <person name="Attardo G.M."/>
            <person name="Benoit J.B."/>
            <person name="Bornberg-Bauer E."/>
            <person name="Tobe S.S."/>
        </authorList>
    </citation>
    <scope>NUCLEOTIDE SEQUENCE</scope>
    <source>
        <strain evidence="9">Stay&amp;Tobe</strain>
    </source>
</reference>
<name>A0AAD7Z8T8_DIPPU</name>
<keyword evidence="5 7" id="KW-0175">Coiled coil</keyword>
<feature type="coiled-coil region" evidence="7">
    <location>
        <begin position="12"/>
        <end position="63"/>
    </location>
</feature>
<evidence type="ECO:0000256" key="5">
    <source>
        <dbReference type="ARBA" id="ARBA00023054"/>
    </source>
</evidence>
<accession>A0AAD7Z8T8</accession>
<evidence type="ECO:0000256" key="4">
    <source>
        <dbReference type="ARBA" id="ARBA00022989"/>
    </source>
</evidence>
<keyword evidence="6 8" id="KW-0472">Membrane</keyword>
<evidence type="ECO:0000256" key="2">
    <source>
        <dbReference type="ARBA" id="ARBA00022350"/>
    </source>
</evidence>
<gene>
    <name evidence="9" type="ORF">L9F63_007300</name>
</gene>
<evidence type="ECO:0000313" key="10">
    <source>
        <dbReference type="Proteomes" id="UP001233999"/>
    </source>
</evidence>
<feature type="transmembrane region" description="Helical" evidence="8">
    <location>
        <begin position="75"/>
        <end position="95"/>
    </location>
</feature>
<keyword evidence="3 8" id="KW-0812">Transmembrane</keyword>
<dbReference type="PANTHER" id="PTHR31759">
    <property type="entry name" value="COILED-COIL DOMAIN-CONTAINING PROTEIN 167"/>
    <property type="match status" value="1"/>
</dbReference>